<protein>
    <submittedName>
        <fullName evidence="1">Unnamed protein product</fullName>
    </submittedName>
</protein>
<gene>
    <name evidence="1" type="ORF">Amon02_000113900</name>
</gene>
<reference evidence="1" key="1">
    <citation type="submission" date="2023-04" db="EMBL/GenBank/DDBJ databases">
        <title>Ambrosiozyma monospora NBRC 10751.</title>
        <authorList>
            <person name="Ichikawa N."/>
            <person name="Sato H."/>
            <person name="Tonouchi N."/>
        </authorList>
    </citation>
    <scope>NUCLEOTIDE SEQUENCE</scope>
    <source>
        <strain evidence="1">NBRC 10751</strain>
    </source>
</reference>
<accession>A0ACB5STU1</accession>
<evidence type="ECO:0000313" key="2">
    <source>
        <dbReference type="Proteomes" id="UP001165064"/>
    </source>
</evidence>
<organism evidence="1 2">
    <name type="scientific">Ambrosiozyma monospora</name>
    <name type="common">Yeast</name>
    <name type="synonym">Endomycopsis monosporus</name>
    <dbReference type="NCBI Taxonomy" id="43982"/>
    <lineage>
        <taxon>Eukaryota</taxon>
        <taxon>Fungi</taxon>
        <taxon>Dikarya</taxon>
        <taxon>Ascomycota</taxon>
        <taxon>Saccharomycotina</taxon>
        <taxon>Pichiomycetes</taxon>
        <taxon>Pichiales</taxon>
        <taxon>Pichiaceae</taxon>
        <taxon>Ambrosiozyma</taxon>
    </lineage>
</organism>
<keyword evidence="2" id="KW-1185">Reference proteome</keyword>
<dbReference type="EMBL" id="BSXS01000518">
    <property type="protein sequence ID" value="GME72814.1"/>
    <property type="molecule type" value="Genomic_DNA"/>
</dbReference>
<dbReference type="Proteomes" id="UP001165064">
    <property type="component" value="Unassembled WGS sequence"/>
</dbReference>
<name>A0ACB5STU1_AMBMO</name>
<evidence type="ECO:0000313" key="1">
    <source>
        <dbReference type="EMBL" id="GME72814.1"/>
    </source>
</evidence>
<comment type="caution">
    <text evidence="1">The sequence shown here is derived from an EMBL/GenBank/DDBJ whole genome shotgun (WGS) entry which is preliminary data.</text>
</comment>
<proteinExistence type="predicted"/>
<sequence>MQLRSSTQLTSPLKRSKPIQIVIDSDSDSHSDSDVVELPTPMPTPSHHRVKRARLSNPRSSSPLKRSRPIQIVLDSDSDSDVEELPTPMPTPSHHRVKRARLSNPRSNTTTNTKSSPRKSRKSNSVLQPINKLDILSPPTTPKKRSSKQFGLSKVAKKLDFSDAEDDTNESTSSDESVSGSSNTPISPYTAAKNLFLRGTDAKSLSKNCNYILPGRESEFNKLNTFITTTLSNNTSSSIYISGPPGSGKTAQVNALLDSMMVQNIENTTTKRITKNKTKNKAKSKSNSKSKSKTEKPGSGPITHTITLGTTDEQELQLNISVAKINCMTLSKPQDVFTAIFKQVYGTAPDPGSTLEDIRKSLENCPNTDSIILVLDELDNIVTKSQQTLFELFSWASTLTDSNNERTTQLMLIGIANALDLTDRFLPRLRSNRISPELIQFLPYTADQIKTVITTKLNSLRQDPRFASPSDTTTCPKSSMFPPIAHPAAIQLCAKKSAVNTGDLRKAFDIMHRAIELTEAQALDLS</sequence>